<gene>
    <name evidence="1" type="ORF">EHN07_12605</name>
</gene>
<accession>A0A3N5DC97</accession>
<name>A0A3N5DC97_9ENTR</name>
<proteinExistence type="predicted"/>
<protein>
    <submittedName>
        <fullName evidence="1">Uncharacterized protein</fullName>
    </submittedName>
</protein>
<comment type="caution">
    <text evidence="1">The sequence shown here is derived from an EMBL/GenBank/DDBJ whole genome shotgun (WGS) entry which is preliminary data.</text>
</comment>
<evidence type="ECO:0000313" key="1">
    <source>
        <dbReference type="EMBL" id="RPH26035.1"/>
    </source>
</evidence>
<reference evidence="1 2" key="1">
    <citation type="submission" date="2018-11" db="EMBL/GenBank/DDBJ databases">
        <title>Draft genome sequence of Buttiauxella warmboldiae CCUG 35512.</title>
        <authorList>
            <person name="Salva-Serra F."/>
            <person name="Marathe N."/>
            <person name="Moore E."/>
            <person name="Svensson L."/>
            <person name="Engstrom-Jakobsson H."/>
        </authorList>
    </citation>
    <scope>NUCLEOTIDE SEQUENCE [LARGE SCALE GENOMIC DNA]</scope>
    <source>
        <strain evidence="1 2">CCUG 35512</strain>
    </source>
</reference>
<dbReference type="Proteomes" id="UP000268615">
    <property type="component" value="Unassembled WGS sequence"/>
</dbReference>
<dbReference type="EMBL" id="RPOH01000050">
    <property type="protein sequence ID" value="RPH26035.1"/>
    <property type="molecule type" value="Genomic_DNA"/>
</dbReference>
<evidence type="ECO:0000313" key="2">
    <source>
        <dbReference type="Proteomes" id="UP000268615"/>
    </source>
</evidence>
<sequence length="35" mass="3925">MLKSGAPTVNLLIVFRVRVAFQLRVEIGLGRHYLG</sequence>
<dbReference type="AlphaFoldDB" id="A0A3N5DC97"/>
<keyword evidence="2" id="KW-1185">Reference proteome</keyword>
<organism evidence="1 2">
    <name type="scientific">Buttiauxella warmboldiae</name>
    <dbReference type="NCBI Taxonomy" id="82993"/>
    <lineage>
        <taxon>Bacteria</taxon>
        <taxon>Pseudomonadati</taxon>
        <taxon>Pseudomonadota</taxon>
        <taxon>Gammaproteobacteria</taxon>
        <taxon>Enterobacterales</taxon>
        <taxon>Enterobacteriaceae</taxon>
        <taxon>Buttiauxella</taxon>
    </lineage>
</organism>